<dbReference type="Gene3D" id="3.10.450.40">
    <property type="match status" value="2"/>
</dbReference>
<accession>A0ABY7E167</accession>
<evidence type="ECO:0000256" key="8">
    <source>
        <dbReference type="SAM" id="Phobius"/>
    </source>
</evidence>
<evidence type="ECO:0000313" key="11">
    <source>
        <dbReference type="Proteomes" id="UP001164746"/>
    </source>
</evidence>
<keyword evidence="11" id="KW-1185">Reference proteome</keyword>
<feature type="compositionally biased region" description="Basic and acidic residues" evidence="7">
    <location>
        <begin position="10"/>
        <end position="24"/>
    </location>
</feature>
<name>A0ABY7E167_MYAAR</name>
<comment type="PTM">
    <text evidence="6">Topaquinone (TPQ) is generated by copper-dependent autoxidation of a specific tyrosyl residue.</text>
</comment>
<keyword evidence="8" id="KW-0472">Membrane</keyword>
<dbReference type="PROSITE" id="PS01165">
    <property type="entry name" value="COPPER_AMINE_OXID_2"/>
    <property type="match status" value="1"/>
</dbReference>
<keyword evidence="8" id="KW-0812">Transmembrane</keyword>
<evidence type="ECO:0000256" key="7">
    <source>
        <dbReference type="SAM" id="MobiDB-lite"/>
    </source>
</evidence>
<evidence type="ECO:0000256" key="5">
    <source>
        <dbReference type="ARBA" id="ARBA00023008"/>
    </source>
</evidence>
<dbReference type="EC" id="1.4.3.-" evidence="6"/>
<evidence type="ECO:0000256" key="4">
    <source>
        <dbReference type="ARBA" id="ARBA00023002"/>
    </source>
</evidence>
<evidence type="ECO:0000313" key="10">
    <source>
        <dbReference type="EMBL" id="WAR02695.1"/>
    </source>
</evidence>
<reference evidence="10" key="1">
    <citation type="submission" date="2022-11" db="EMBL/GenBank/DDBJ databases">
        <title>Centuries of genome instability and evolution in soft-shell clam transmissible cancer (bioRxiv).</title>
        <authorList>
            <person name="Hart S.F.M."/>
            <person name="Yonemitsu M.A."/>
            <person name="Giersch R.M."/>
            <person name="Beal B.F."/>
            <person name="Arriagada G."/>
            <person name="Davis B.W."/>
            <person name="Ostrander E.A."/>
            <person name="Goff S.P."/>
            <person name="Metzger M.J."/>
        </authorList>
    </citation>
    <scope>NUCLEOTIDE SEQUENCE</scope>
    <source>
        <strain evidence="10">MELC-2E11</strain>
        <tissue evidence="10">Siphon/mantle</tissue>
    </source>
</reference>
<feature type="compositionally biased region" description="Polar residues" evidence="7">
    <location>
        <begin position="69"/>
        <end position="97"/>
    </location>
</feature>
<comment type="similarity">
    <text evidence="1 6">Belongs to the copper/topaquinone oxidase family.</text>
</comment>
<protein>
    <recommendedName>
        <fullName evidence="6">Amine oxidase</fullName>
        <ecNumber evidence="6">1.4.3.-</ecNumber>
    </recommendedName>
</protein>
<dbReference type="Proteomes" id="UP001164746">
    <property type="component" value="Chromosome 4"/>
</dbReference>
<evidence type="ECO:0000256" key="1">
    <source>
        <dbReference type="ARBA" id="ARBA00007983"/>
    </source>
</evidence>
<keyword evidence="3 6" id="KW-0801">TPQ</keyword>
<dbReference type="InterPro" id="IPR016182">
    <property type="entry name" value="Cu_amine_oxidase_N-reg"/>
</dbReference>
<dbReference type="InterPro" id="IPR036460">
    <property type="entry name" value="Cu_amine_oxidase_C_sf"/>
</dbReference>
<feature type="region of interest" description="Disordered" evidence="7">
    <location>
        <begin position="68"/>
        <end position="117"/>
    </location>
</feature>
<dbReference type="SUPFAM" id="SSF49998">
    <property type="entry name" value="Amine oxidase catalytic domain"/>
    <property type="match status" value="1"/>
</dbReference>
<sequence length="840" mass="95328">MHHQNQGMDSRNHAYDVDGGEGKGKLRRSNLSCRELCWLQMFAVLMFGVGIAGGILIGIYAYHAGPESDGSTQCPTLPPQGSQCGNAHSTPSPNVNPKEQDNNEHASGTLGECPTTNPVTGTRYESTVFAPLTTAEMYKAAKFLKDNGVVSTLNAPTSLFENFILYQWLDVPTKTAALDFLDNGGPKPQRHAKVTVQRGQELDIMEYRVGPLDSNVMTINSLNKPGDVQFNSRPYDGLEVGIMTQMLEKDMTTLAPLIAESFDGAKYPEDLVFNLFNGPPSTSGVDRDTRWVITYNGFKGADVDLIHILPLSGRVHNPGSNVSQWYTYDFHYLNQGPYRTASDLMNAYNRNEIRKVKLEKGYKDTTYDRIFPKRDSGQPYRENADRHGPRVYYPSGPRYTIDGTHVKWMDWSFDISGGQIRGPALFDIKFRNERILYELAVNDISLNYAMDSHSQNNIIYADATYGILGGLTPTTIMKGVDCPEHGTVLQTSFWLADTQLAYNMSSICVFEADGQDALWRHAGSSFEAGMRNRYLVVRVPTVIGNYDYTFEFDFYLDGKIFNYAKASGYIQASFWDEHDPKWPDKSRDAFGYRISDYMTGPIHDHMFGYKVDFDIIDRNNTFQVVKWKAGPALEALQTQNASITKAPEYFIYNETRYIEWEKMAQEKGIRKTPEQQFWLVVNEREKNKWGVERGYQIAPLQTGSQALINHPLLKALSFTKYHCAVTKRKEEEPTLTSIYDVNRMDNPQAYLDKHIDGESILDEDIVNWVTVGFLHVPIAEDMPMTVRVETGFLLKPFNFFDRTATFDMPQYTDTKDGSLKESEPLFDQCSEPKTHYCRFC</sequence>
<dbReference type="EMBL" id="CP111015">
    <property type="protein sequence ID" value="WAR02695.1"/>
    <property type="molecule type" value="Genomic_DNA"/>
</dbReference>
<dbReference type="InterPro" id="IPR000269">
    <property type="entry name" value="Cu_amine_oxidase"/>
</dbReference>
<dbReference type="PRINTS" id="PR00766">
    <property type="entry name" value="CUDAOXIDASE"/>
</dbReference>
<keyword evidence="5 6" id="KW-0186">Copper</keyword>
<keyword evidence="4 6" id="KW-0560">Oxidoreductase</keyword>
<keyword evidence="2 6" id="KW-0479">Metal-binding</keyword>
<feature type="transmembrane region" description="Helical" evidence="8">
    <location>
        <begin position="36"/>
        <end position="62"/>
    </location>
</feature>
<evidence type="ECO:0000256" key="2">
    <source>
        <dbReference type="ARBA" id="ARBA00022723"/>
    </source>
</evidence>
<comment type="cofactor">
    <cofactor evidence="6">
        <name>Cu cation</name>
        <dbReference type="ChEBI" id="CHEBI:23378"/>
    </cofactor>
    <text evidence="6">Contains 1 topaquinone per subunit.</text>
</comment>
<keyword evidence="8" id="KW-1133">Transmembrane helix</keyword>
<organism evidence="10 11">
    <name type="scientific">Mya arenaria</name>
    <name type="common">Soft-shell clam</name>
    <dbReference type="NCBI Taxonomy" id="6604"/>
    <lineage>
        <taxon>Eukaryota</taxon>
        <taxon>Metazoa</taxon>
        <taxon>Spiralia</taxon>
        <taxon>Lophotrochozoa</taxon>
        <taxon>Mollusca</taxon>
        <taxon>Bivalvia</taxon>
        <taxon>Autobranchia</taxon>
        <taxon>Heteroconchia</taxon>
        <taxon>Euheterodonta</taxon>
        <taxon>Imparidentia</taxon>
        <taxon>Neoheterodontei</taxon>
        <taxon>Myida</taxon>
        <taxon>Myoidea</taxon>
        <taxon>Myidae</taxon>
        <taxon>Mya</taxon>
    </lineage>
</organism>
<evidence type="ECO:0000259" key="9">
    <source>
        <dbReference type="Pfam" id="PF01179"/>
    </source>
</evidence>
<dbReference type="PANTHER" id="PTHR10638">
    <property type="entry name" value="COPPER AMINE OXIDASE"/>
    <property type="match status" value="1"/>
</dbReference>
<proteinExistence type="inferred from homology"/>
<feature type="region of interest" description="Disordered" evidence="7">
    <location>
        <begin position="1"/>
        <end position="24"/>
    </location>
</feature>
<evidence type="ECO:0000256" key="3">
    <source>
        <dbReference type="ARBA" id="ARBA00022772"/>
    </source>
</evidence>
<dbReference type="InterPro" id="IPR049947">
    <property type="entry name" value="Cu_Am_Ox_Cu-bd"/>
</dbReference>
<dbReference type="SUPFAM" id="SSF54416">
    <property type="entry name" value="Amine oxidase N-terminal region"/>
    <property type="match status" value="1"/>
</dbReference>
<dbReference type="PANTHER" id="PTHR10638:SF20">
    <property type="entry name" value="AMINE OXIDASE"/>
    <property type="match status" value="1"/>
</dbReference>
<dbReference type="Pfam" id="PF01179">
    <property type="entry name" value="Cu_amine_oxid"/>
    <property type="match status" value="1"/>
</dbReference>
<gene>
    <name evidence="10" type="ORF">MAR_009253</name>
</gene>
<feature type="domain" description="Copper amine oxidase catalytic" evidence="9">
    <location>
        <begin position="390"/>
        <end position="803"/>
    </location>
</feature>
<dbReference type="InterPro" id="IPR015798">
    <property type="entry name" value="Cu_amine_oxidase_C"/>
</dbReference>
<dbReference type="Gene3D" id="2.70.98.20">
    <property type="entry name" value="Copper amine oxidase, catalytic domain"/>
    <property type="match status" value="1"/>
</dbReference>
<evidence type="ECO:0000256" key="6">
    <source>
        <dbReference type="RuleBase" id="RU000672"/>
    </source>
</evidence>